<name>A0A6C2UKA4_9BACT</name>
<keyword evidence="1" id="KW-0732">Signal</keyword>
<gene>
    <name evidence="3" type="ORF">SCARR_01685</name>
</gene>
<proteinExistence type="predicted"/>
<dbReference type="RefSeq" id="WP_168433129.1">
    <property type="nucleotide sequence ID" value="NZ_CAAHFH010000001.1"/>
</dbReference>
<feature type="signal peptide" evidence="1">
    <location>
        <begin position="1"/>
        <end position="18"/>
    </location>
</feature>
<feature type="chain" id="PRO_5025343971" description="Right handed beta helix domain-containing protein" evidence="1">
    <location>
        <begin position="19"/>
        <end position="634"/>
    </location>
</feature>
<evidence type="ECO:0000313" key="3">
    <source>
        <dbReference type="EMBL" id="VGO19626.1"/>
    </source>
</evidence>
<dbReference type="PANTHER" id="PTHR36453:SF1">
    <property type="entry name" value="RIGHT HANDED BETA HELIX DOMAIN-CONTAINING PROTEIN"/>
    <property type="match status" value="1"/>
</dbReference>
<dbReference type="Gene3D" id="2.160.20.10">
    <property type="entry name" value="Single-stranded right-handed beta-helix, Pectin lyase-like"/>
    <property type="match status" value="2"/>
</dbReference>
<sequence>MKQLCLILLCASAWSAQAADFYVATNGVDTVSGGSFGAPFATISYAAGEMSVGDTCLIRGGVYHDAVVLSGPDNLTFKAYNGEKVTMDGTVEITAPWTPHSGNIYKTTISQDVWQLFAGGEMMMPARWPNAFLHDDSVWDQPNHWAKIIYDDIEKTIMQDAPTGHSDLAGLGFSVSNAIAVLNVGSFKTYARQISSHTAGSASFSLSNPVSTRKASNYQFYFLEGKLEFLDVEREWYFNQASNELYYWGDTNATIRGKVQDYAFHFTNCDDITISGIDFFATTVYFSGCDRAQVEKGDYNYPSCTKRMLGAHSTAPAATAFIDGGDNTFFDNTMRFAETQAIYMNNGTDNLIENCLFEFIDWSCADLPSLMGTVYMRGTGSTYRGNTAHTTGASEFFDVNDNPTAELNLIYNIGLVQNDGAAIQLTVGAQPDTVVAYNWFLDSDKYGARFDASTTLGSPTGTDGLMHHNVGFNVKSTIMQKGDFHECYNNTSLDTENNGLIILADAVSASSNTVVRNNAAERLGSTRSASTPLASVTIHDHNWNGYENGNADLRTLLRDPDNLDFRPIPNSVLVDGGSNVVGITEGYAGTAPDIGAYEHGAANYWIAGRQETEATMAVPPNGSTTAKASASLMW</sequence>
<accession>A0A6C2UKA4</accession>
<dbReference type="PANTHER" id="PTHR36453">
    <property type="entry name" value="SECRETED PROTEIN-RELATED"/>
    <property type="match status" value="1"/>
</dbReference>
<dbReference type="EMBL" id="CAAHFH010000001">
    <property type="protein sequence ID" value="VGO19626.1"/>
    <property type="molecule type" value="Genomic_DNA"/>
</dbReference>
<organism evidence="3 4">
    <name type="scientific">Pontiella sulfatireligans</name>
    <dbReference type="NCBI Taxonomy" id="2750658"/>
    <lineage>
        <taxon>Bacteria</taxon>
        <taxon>Pseudomonadati</taxon>
        <taxon>Kiritimatiellota</taxon>
        <taxon>Kiritimatiellia</taxon>
        <taxon>Kiritimatiellales</taxon>
        <taxon>Pontiellaceae</taxon>
        <taxon>Pontiella</taxon>
    </lineage>
</organism>
<dbReference type="AlphaFoldDB" id="A0A6C2UKA4"/>
<dbReference type="Proteomes" id="UP000346198">
    <property type="component" value="Unassembled WGS sequence"/>
</dbReference>
<feature type="domain" description="Right handed beta helix" evidence="2">
    <location>
        <begin position="321"/>
        <end position="457"/>
    </location>
</feature>
<dbReference type="Pfam" id="PF13229">
    <property type="entry name" value="Beta_helix"/>
    <property type="match status" value="1"/>
</dbReference>
<evidence type="ECO:0000313" key="4">
    <source>
        <dbReference type="Proteomes" id="UP000346198"/>
    </source>
</evidence>
<dbReference type="InterPro" id="IPR039448">
    <property type="entry name" value="Beta_helix"/>
</dbReference>
<dbReference type="InterPro" id="IPR012334">
    <property type="entry name" value="Pectin_lyas_fold"/>
</dbReference>
<keyword evidence="4" id="KW-1185">Reference proteome</keyword>
<protein>
    <recommendedName>
        <fullName evidence="2">Right handed beta helix domain-containing protein</fullName>
    </recommendedName>
</protein>
<dbReference type="InterPro" id="IPR011050">
    <property type="entry name" value="Pectin_lyase_fold/virulence"/>
</dbReference>
<evidence type="ECO:0000259" key="2">
    <source>
        <dbReference type="Pfam" id="PF13229"/>
    </source>
</evidence>
<reference evidence="3 4" key="1">
    <citation type="submission" date="2019-04" db="EMBL/GenBank/DDBJ databases">
        <authorList>
            <person name="Van Vliet M D."/>
        </authorList>
    </citation>
    <scope>NUCLEOTIDE SEQUENCE [LARGE SCALE GENOMIC DNA]</scope>
    <source>
        <strain evidence="3 4">F21</strain>
    </source>
</reference>
<evidence type="ECO:0000256" key="1">
    <source>
        <dbReference type="SAM" id="SignalP"/>
    </source>
</evidence>
<dbReference type="SUPFAM" id="SSF51126">
    <property type="entry name" value="Pectin lyase-like"/>
    <property type="match status" value="1"/>
</dbReference>